<evidence type="ECO:0000256" key="2">
    <source>
        <dbReference type="SAM" id="SignalP"/>
    </source>
</evidence>
<dbReference type="SMART" id="SM00710">
    <property type="entry name" value="PbH1"/>
    <property type="match status" value="11"/>
</dbReference>
<gene>
    <name evidence="3" type="ORF">J3U87_33240</name>
</gene>
<keyword evidence="2" id="KW-0732">Signal</keyword>
<dbReference type="InterPro" id="IPR006626">
    <property type="entry name" value="PbH1"/>
</dbReference>
<reference evidence="3" key="1">
    <citation type="submission" date="2021-03" db="EMBL/GenBank/DDBJ databases">
        <title>Acanthopleuribacteraceae sp. M133.</title>
        <authorList>
            <person name="Wang G."/>
        </authorList>
    </citation>
    <scope>NUCLEOTIDE SEQUENCE</scope>
    <source>
        <strain evidence="3">M133</strain>
    </source>
</reference>
<dbReference type="NCBIfam" id="NF041518">
    <property type="entry name" value="choice_anch_Q"/>
    <property type="match status" value="1"/>
</dbReference>
<feature type="transmembrane region" description="Helical" evidence="1">
    <location>
        <begin position="2346"/>
        <end position="2365"/>
    </location>
</feature>
<evidence type="ECO:0000313" key="3">
    <source>
        <dbReference type="EMBL" id="QTD50475.1"/>
    </source>
</evidence>
<dbReference type="Proteomes" id="UP000663929">
    <property type="component" value="Chromosome"/>
</dbReference>
<keyword evidence="4" id="KW-1185">Reference proteome</keyword>
<evidence type="ECO:0000256" key="1">
    <source>
        <dbReference type="SAM" id="Phobius"/>
    </source>
</evidence>
<name>A0A8A4TVC2_SULCO</name>
<organism evidence="3 4">
    <name type="scientific">Sulfidibacter corallicola</name>
    <dbReference type="NCBI Taxonomy" id="2818388"/>
    <lineage>
        <taxon>Bacteria</taxon>
        <taxon>Pseudomonadati</taxon>
        <taxon>Acidobacteriota</taxon>
        <taxon>Holophagae</taxon>
        <taxon>Acanthopleuribacterales</taxon>
        <taxon>Acanthopleuribacteraceae</taxon>
        <taxon>Sulfidibacter</taxon>
    </lineage>
</organism>
<dbReference type="KEGG" id="scor:J3U87_33240"/>
<dbReference type="InterPro" id="IPR011050">
    <property type="entry name" value="Pectin_lyase_fold/virulence"/>
</dbReference>
<dbReference type="SUPFAM" id="SSF51126">
    <property type="entry name" value="Pectin lyase-like"/>
    <property type="match status" value="2"/>
</dbReference>
<feature type="signal peptide" evidence="2">
    <location>
        <begin position="1"/>
        <end position="27"/>
    </location>
</feature>
<dbReference type="RefSeq" id="WP_237380201.1">
    <property type="nucleotide sequence ID" value="NZ_CP071793.1"/>
</dbReference>
<keyword evidence="1" id="KW-0472">Membrane</keyword>
<feature type="chain" id="PRO_5035245672" evidence="2">
    <location>
        <begin position="28"/>
        <end position="2375"/>
    </location>
</feature>
<accession>A0A8A4TVC2</accession>
<keyword evidence="1" id="KW-0812">Transmembrane</keyword>
<keyword evidence="1" id="KW-1133">Transmembrane helix</keyword>
<protein>
    <submittedName>
        <fullName evidence="3">Uncharacterized protein</fullName>
    </submittedName>
</protein>
<dbReference type="EMBL" id="CP071793">
    <property type="protein sequence ID" value="QTD50475.1"/>
    <property type="molecule type" value="Genomic_DNA"/>
</dbReference>
<sequence>MLNKLPVFRGLLPLAVSLLCAVPPLFAANFEVTNLNASGGGSLTAAVTSANNNAGADTISFQAGLNGTITPSATLVINGPVSINGNTDGNAATREITISGGSARTIFRVNNNGDVEITDLNLVNGSSNQTDLFNPLSTGGAITVDGANGSPVVTVRRVNFENNRADFSGAIYVNFGGLVVSDCVFLNNISDGSASGGGAIGIFDDVSASSVSYTIDDSTFIGNQMNGGGVQNAGGGGHIWLGLNNDTMTVRRCHFEDGFANSGPGGGAILCTPFPVGSGGSQTAFLNVHDSQFINNRAINGAFFTGGGALSIRGGDPSDFVTSVITGNTFSGNSATAAGGAIEIWGAGTTSGGPITNQVTVNNNTFHNNTAESGGAVGFVNSVVTFDSNTVTNNTTTGMDAGTSHGSVYLFAGNPIGTFQMRNSILDGNSEPQIRSFGGVTGTSQGNNLINGTVLNLTGWANQASDITGTGANLAALAPNGLRVGASNNGFTAQTRVPNGGSSVISAGNTTLTVDQRGVARPIGTDDIGAVEVNQDDPTLDLDANNSSGATGNNFTGSFTPGGGGVAIADTDTAIGGSTDPQIRNATITLTTRPDGASESLALTSAGNTAAIAAGIVITPYNSGTGVLFLSGNATTSAYEAAIEAIRYDNALGSPTLTNRTITVQVDNDEASNLATATLTLASAGVSVVETGTTDVVEGGATDTYTIQLDSVPAGAVEITVTADSQTEVSLNGTDFASSQVFSRSDTTTQTITVRAVDDMVDEAATHTGTITQAITNTGDAADYPIGLTIDSVTVNVTDNDTAGVAVVQSGGTTDIAEGGATDTYTLALATVPSGAVQITVTADAQTEVSLDGVNFAASQNFSRSDTTSQTVTVRAIDDLVIESSPHTGTLSHAITASPDANYPTNLSINPVNAAITDNDTAAVAVLQSGGTTDIAEGGATDTYTLALATVPSGAVQITVTADAQTEVSLDGVNFAASQNFNRSDTTSQTVTVRAIDDLVIESSPHTGTLSHAITSSPDANYPTNLSINPVNAAITDNDTAGVAVVQSGGTTDIAEGGATDTYTLALATVPSGAVQITVTADAQTEVSLDGVNFAASQNFSRSDTTTQTVTVRAIDDLVIESSPHTGTLSHAITASPDANYPTNLSINPVNAAITDNDTAAVAVVQSGGTTDIAEGGATDTYTLALATVPSGAVQITVTADAQTEVSLDGVNFGASQNFSRSDTTSQTVTVRAIDDLVIESSPHTGTLSHAITASPDANYPTNLSINPVNAAITDNDTAGVATVQSGGTTDIAEGGATDTYTLALATVPTGAVQITVTADAQTEVSLDGVNFGASQNFSRSDTTTQTVTVRAIDDLVIESSPHTGTLSHAITASPDANYPTNLSINPVNAAITDNDTAGVAIVQSGGTTDIAEGGATDTYTLALTTVPSGAVQITVTADAQTEVSLDGVNFAASQNFSRSDTTSQTVTVRAIDDLVDEASPHNGILSHAVTGAVADPNYPTTLVIADVTAVITDDDTAGVTVTASGGDTSVAEGGATDTYTLQLDSMPTGAVEITVTADTQIEVSIDGVNFAGSQSFSRSDTSAQTVTVRAIDDLDIEANPHTGLLTHAVTGAVVDPNYPTTTVVDPLTATITDNDVAGVTVTESGGSTDVTEDGATDTYSLALDTLPTGPVEITVTAGTQTEVSIDGVNFAASQTFTRADTTPQTVTVRAIDDLVDETSPHPGSIGHAITGAVADANYPTTLPIGSVAPQITDNDAAGVAVVESGKSTDIAEGGATDSYTLALTTVPSAPVELTVTADAQTEVSLDGVSFGASQVFSRTDTSPQTVTVRAVDDSIDELSPHTGLITQAVTGGTDPNYPATLSITDVVAAITDDDTAGVTVVESAGSTAVTEDGTQDSYTIQLDSLPTGPVELTVSADTQTEISLDGTQFAATQTFTRGDQTPQTITVRAVDDLIIELDPHPGTLTHAVTGAVADPNYPLTTSIDPVAVSIADNDVAGVTVTQSGGSTDVTEAGTTDTYTLALDTIPTDPVALTATADDQLELSLNGTDFAPSVTVPLTDVTPTTITVRAIDDEQDEAKPHLGTIDHTIIGPVLDGNYPTTLAIASVSAQILDNDSAGVTVIESDGSTEVDEAGTNDSYTVALDTVPTAPVTISIEAGDQVEISLDGADFASAQTFTRTDQTPQTVTLRAVDDGLVEPNPHFEELVHRIEAPAGDPDYPTDLPIAGVDVTIEDNDVPGLGISVESQVLTVDGLPTRYQVFLSAAPASPVTVTLESDDNCQVTPSVLTFNPDGAGPPLWSEPQTVEVRALGGVGARCFVDHIATGSGYDQNPVQTVEFTIIGVVPTLQTWALMVFAALLGGLGIAWNRKSRGLKAR</sequence>
<dbReference type="InterPro" id="IPR059226">
    <property type="entry name" value="Choice_anch_Q_dom"/>
</dbReference>
<evidence type="ECO:0000313" key="4">
    <source>
        <dbReference type="Proteomes" id="UP000663929"/>
    </source>
</evidence>
<proteinExistence type="predicted"/>